<evidence type="ECO:0000313" key="2">
    <source>
        <dbReference type="Proteomes" id="UP001150603"/>
    </source>
</evidence>
<dbReference type="EMBL" id="JANBPW010004167">
    <property type="protein sequence ID" value="KAJ1935651.1"/>
    <property type="molecule type" value="Genomic_DNA"/>
</dbReference>
<dbReference type="Proteomes" id="UP001150603">
    <property type="component" value="Unassembled WGS sequence"/>
</dbReference>
<protein>
    <submittedName>
        <fullName evidence="1">Activating signal cointegrator 1 complex subunit</fullName>
    </submittedName>
</protein>
<comment type="caution">
    <text evidence="1">The sequence shown here is derived from an EMBL/GenBank/DDBJ whole genome shotgun (WGS) entry which is preliminary data.</text>
</comment>
<reference evidence="1" key="1">
    <citation type="submission" date="2022-07" db="EMBL/GenBank/DDBJ databases">
        <title>Phylogenomic reconstructions and comparative analyses of Kickxellomycotina fungi.</title>
        <authorList>
            <person name="Reynolds N.K."/>
            <person name="Stajich J.E."/>
            <person name="Barry K."/>
            <person name="Grigoriev I.V."/>
            <person name="Crous P."/>
            <person name="Smith M.E."/>
        </authorList>
    </citation>
    <scope>NUCLEOTIDE SEQUENCE</scope>
    <source>
        <strain evidence="1">NRRL 5244</strain>
    </source>
</reference>
<gene>
    <name evidence="1" type="primary">ASCC1</name>
    <name evidence="1" type="ORF">FBU59_005317</name>
</gene>
<evidence type="ECO:0000313" key="1">
    <source>
        <dbReference type="EMBL" id="KAJ1935651.1"/>
    </source>
</evidence>
<organism evidence="1 2">
    <name type="scientific">Linderina macrospora</name>
    <dbReference type="NCBI Taxonomy" id="4868"/>
    <lineage>
        <taxon>Eukaryota</taxon>
        <taxon>Fungi</taxon>
        <taxon>Fungi incertae sedis</taxon>
        <taxon>Zoopagomycota</taxon>
        <taxon>Kickxellomycotina</taxon>
        <taxon>Kickxellomycetes</taxon>
        <taxon>Kickxellales</taxon>
        <taxon>Kickxellaceae</taxon>
        <taxon>Linderina</taxon>
    </lineage>
</organism>
<accession>A0ACC1J374</accession>
<sequence>MDSVTIYNVGTRRYRVSAPLDVSSGSSSEKFTTKTASHGTRTNKTHRTTIPVARALHRFLIGQQGTTLSSIREVSHCKITVPRETAKSDTVELEGSEEEIQKAQELIDKVVKENLHKVAYTHFLSLPIGDLDVQRKVGEFQKDIHGEFFKCLSDSSFNKPATMHVTVGMLRLLTAADVQGAVTLLKSMHQEVYDLLGTRSLVVKIGNPAAMEANPSKARVIYLGLEDFEGAERVEKICELVRGRFKAAGLIDEERPLKIHATIMKAKRESPTANDESSQGPDDRRRDARINAVPMLRKYGELSFGTCKIGQIQIAKRFHFTEAGAYDSEGAIVLP</sequence>
<proteinExistence type="predicted"/>
<keyword evidence="2" id="KW-1185">Reference proteome</keyword>
<name>A0ACC1J374_9FUNG</name>